<dbReference type="Gene3D" id="1.10.287.130">
    <property type="match status" value="1"/>
</dbReference>
<dbReference type="PANTHER" id="PTHR43065">
    <property type="entry name" value="SENSOR HISTIDINE KINASE"/>
    <property type="match status" value="1"/>
</dbReference>
<dbReference type="InterPro" id="IPR000014">
    <property type="entry name" value="PAS"/>
</dbReference>
<dbReference type="PRINTS" id="PR00344">
    <property type="entry name" value="BCTRLSENSOR"/>
</dbReference>
<keyword evidence="9" id="KW-0067">ATP-binding</keyword>
<dbReference type="SUPFAM" id="SSF47384">
    <property type="entry name" value="Homodimeric domain of signal transducing histidine kinase"/>
    <property type="match status" value="1"/>
</dbReference>
<dbReference type="InterPro" id="IPR035965">
    <property type="entry name" value="PAS-like_dom_sf"/>
</dbReference>
<evidence type="ECO:0000256" key="3">
    <source>
        <dbReference type="ARBA" id="ARBA00012438"/>
    </source>
</evidence>
<dbReference type="InterPro" id="IPR004358">
    <property type="entry name" value="Sig_transdc_His_kin-like_C"/>
</dbReference>
<evidence type="ECO:0000259" key="14">
    <source>
        <dbReference type="PROSITE" id="PS50109"/>
    </source>
</evidence>
<evidence type="ECO:0000256" key="5">
    <source>
        <dbReference type="ARBA" id="ARBA00022679"/>
    </source>
</evidence>
<evidence type="ECO:0000256" key="4">
    <source>
        <dbReference type="ARBA" id="ARBA00022553"/>
    </source>
</evidence>
<feature type="transmembrane region" description="Helical" evidence="13">
    <location>
        <begin position="17"/>
        <end position="37"/>
    </location>
</feature>
<organism evidence="16 17">
    <name type="scientific">Aeoliella mucimassa</name>
    <dbReference type="NCBI Taxonomy" id="2527972"/>
    <lineage>
        <taxon>Bacteria</taxon>
        <taxon>Pseudomonadati</taxon>
        <taxon>Planctomycetota</taxon>
        <taxon>Planctomycetia</taxon>
        <taxon>Pirellulales</taxon>
        <taxon>Lacipirellulaceae</taxon>
        <taxon>Aeoliella</taxon>
    </lineage>
</organism>
<dbReference type="InterPro" id="IPR029095">
    <property type="entry name" value="NarX-like_N"/>
</dbReference>
<dbReference type="EC" id="2.7.13.3" evidence="3"/>
<dbReference type="PROSITE" id="PS50109">
    <property type="entry name" value="HIS_KIN"/>
    <property type="match status" value="1"/>
</dbReference>
<keyword evidence="7" id="KW-0547">Nucleotide-binding</keyword>
<dbReference type="InterPro" id="IPR005467">
    <property type="entry name" value="His_kinase_dom"/>
</dbReference>
<feature type="transmembrane region" description="Helical" evidence="13">
    <location>
        <begin position="203"/>
        <end position="224"/>
    </location>
</feature>
<dbReference type="Pfam" id="PF13675">
    <property type="entry name" value="PilJ"/>
    <property type="match status" value="1"/>
</dbReference>
<keyword evidence="6 13" id="KW-0812">Transmembrane</keyword>
<evidence type="ECO:0000256" key="12">
    <source>
        <dbReference type="ARBA" id="ARBA00023136"/>
    </source>
</evidence>
<dbReference type="SMART" id="SM00388">
    <property type="entry name" value="HisKA"/>
    <property type="match status" value="1"/>
</dbReference>
<dbReference type="Gene3D" id="3.30.565.10">
    <property type="entry name" value="Histidine kinase-like ATPase, C-terminal domain"/>
    <property type="match status" value="1"/>
</dbReference>
<dbReference type="KEGG" id="amuc:Pan181_51510"/>
<dbReference type="InterPro" id="IPR036890">
    <property type="entry name" value="HATPase_C_sf"/>
</dbReference>
<evidence type="ECO:0000256" key="10">
    <source>
        <dbReference type="ARBA" id="ARBA00022989"/>
    </source>
</evidence>
<accession>A0A518AW18</accession>
<dbReference type="Proteomes" id="UP000315750">
    <property type="component" value="Chromosome"/>
</dbReference>
<evidence type="ECO:0000256" key="13">
    <source>
        <dbReference type="SAM" id="Phobius"/>
    </source>
</evidence>
<dbReference type="SUPFAM" id="SSF55874">
    <property type="entry name" value="ATPase domain of HSP90 chaperone/DNA topoisomerase II/histidine kinase"/>
    <property type="match status" value="1"/>
</dbReference>
<keyword evidence="17" id="KW-1185">Reference proteome</keyword>
<gene>
    <name evidence="16" type="primary">fixL_6</name>
    <name evidence="16" type="ORF">Pan181_51510</name>
</gene>
<keyword evidence="10 13" id="KW-1133">Transmembrane helix</keyword>
<feature type="domain" description="Histidine kinase" evidence="14">
    <location>
        <begin position="397"/>
        <end position="641"/>
    </location>
</feature>
<evidence type="ECO:0000256" key="1">
    <source>
        <dbReference type="ARBA" id="ARBA00000085"/>
    </source>
</evidence>
<protein>
    <recommendedName>
        <fullName evidence="3">histidine kinase</fullName>
        <ecNumber evidence="3">2.7.13.3</ecNumber>
    </recommendedName>
</protein>
<dbReference type="CDD" id="cd00130">
    <property type="entry name" value="PAS"/>
    <property type="match status" value="1"/>
</dbReference>
<dbReference type="PANTHER" id="PTHR43065:SF46">
    <property type="entry name" value="C4-DICARBOXYLATE TRANSPORT SENSOR PROTEIN DCTB"/>
    <property type="match status" value="1"/>
</dbReference>
<dbReference type="EMBL" id="CP036278">
    <property type="protein sequence ID" value="QDU58910.1"/>
    <property type="molecule type" value="Genomic_DNA"/>
</dbReference>
<comment type="subcellular location">
    <subcellularLocation>
        <location evidence="2">Membrane</location>
        <topology evidence="2">Multi-pass membrane protein</topology>
    </subcellularLocation>
</comment>
<dbReference type="InterPro" id="IPR003661">
    <property type="entry name" value="HisK_dim/P_dom"/>
</dbReference>
<evidence type="ECO:0000256" key="8">
    <source>
        <dbReference type="ARBA" id="ARBA00022777"/>
    </source>
</evidence>
<keyword evidence="4" id="KW-0597">Phosphoprotein</keyword>
<dbReference type="CDD" id="cd00082">
    <property type="entry name" value="HisKA"/>
    <property type="match status" value="1"/>
</dbReference>
<dbReference type="GO" id="GO:0016020">
    <property type="term" value="C:membrane"/>
    <property type="evidence" value="ECO:0007669"/>
    <property type="project" value="UniProtKB-SubCell"/>
</dbReference>
<evidence type="ECO:0000259" key="15">
    <source>
        <dbReference type="PROSITE" id="PS50112"/>
    </source>
</evidence>
<evidence type="ECO:0000256" key="6">
    <source>
        <dbReference type="ARBA" id="ARBA00022692"/>
    </source>
</evidence>
<keyword evidence="8" id="KW-0418">Kinase</keyword>
<dbReference type="NCBIfam" id="TIGR00229">
    <property type="entry name" value="sensory_box"/>
    <property type="match status" value="1"/>
</dbReference>
<evidence type="ECO:0000256" key="11">
    <source>
        <dbReference type="ARBA" id="ARBA00023012"/>
    </source>
</evidence>
<dbReference type="AlphaFoldDB" id="A0A518AW18"/>
<dbReference type="GO" id="GO:0000155">
    <property type="term" value="F:phosphorelay sensor kinase activity"/>
    <property type="evidence" value="ECO:0007669"/>
    <property type="project" value="InterPro"/>
</dbReference>
<evidence type="ECO:0000256" key="9">
    <source>
        <dbReference type="ARBA" id="ARBA00022840"/>
    </source>
</evidence>
<dbReference type="GO" id="GO:0005524">
    <property type="term" value="F:ATP binding"/>
    <property type="evidence" value="ECO:0007669"/>
    <property type="project" value="UniProtKB-KW"/>
</dbReference>
<dbReference type="Gene3D" id="3.30.450.20">
    <property type="entry name" value="PAS domain"/>
    <property type="match status" value="1"/>
</dbReference>
<evidence type="ECO:0000256" key="7">
    <source>
        <dbReference type="ARBA" id="ARBA00022741"/>
    </source>
</evidence>
<dbReference type="SUPFAM" id="SSF55785">
    <property type="entry name" value="PYP-like sensor domain (PAS domain)"/>
    <property type="match status" value="1"/>
</dbReference>
<dbReference type="OrthoDB" id="236031at2"/>
<feature type="domain" description="PAS" evidence="15">
    <location>
        <begin position="258"/>
        <end position="328"/>
    </location>
</feature>
<evidence type="ECO:0000313" key="16">
    <source>
        <dbReference type="EMBL" id="QDU58910.1"/>
    </source>
</evidence>
<dbReference type="GO" id="GO:0006355">
    <property type="term" value="P:regulation of DNA-templated transcription"/>
    <property type="evidence" value="ECO:0007669"/>
    <property type="project" value="InterPro"/>
</dbReference>
<keyword evidence="12 13" id="KW-0472">Membrane</keyword>
<dbReference type="InterPro" id="IPR003594">
    <property type="entry name" value="HATPase_dom"/>
</dbReference>
<proteinExistence type="predicted"/>
<evidence type="ECO:0000256" key="2">
    <source>
        <dbReference type="ARBA" id="ARBA00004141"/>
    </source>
</evidence>
<dbReference type="SMART" id="SM00091">
    <property type="entry name" value="PAS"/>
    <property type="match status" value="1"/>
</dbReference>
<comment type="catalytic activity">
    <reaction evidence="1">
        <text>ATP + protein L-histidine = ADP + protein N-phospho-L-histidine.</text>
        <dbReference type="EC" id="2.7.13.3"/>
    </reaction>
</comment>
<dbReference type="Pfam" id="PF02518">
    <property type="entry name" value="HATPase_c"/>
    <property type="match status" value="1"/>
</dbReference>
<dbReference type="Pfam" id="PF00989">
    <property type="entry name" value="PAS"/>
    <property type="match status" value="1"/>
</dbReference>
<name>A0A518AW18_9BACT</name>
<reference evidence="16 17" key="1">
    <citation type="submission" date="2019-02" db="EMBL/GenBank/DDBJ databases">
        <title>Deep-cultivation of Planctomycetes and their phenomic and genomic characterization uncovers novel biology.</title>
        <authorList>
            <person name="Wiegand S."/>
            <person name="Jogler M."/>
            <person name="Boedeker C."/>
            <person name="Pinto D."/>
            <person name="Vollmers J."/>
            <person name="Rivas-Marin E."/>
            <person name="Kohn T."/>
            <person name="Peeters S.H."/>
            <person name="Heuer A."/>
            <person name="Rast P."/>
            <person name="Oberbeckmann S."/>
            <person name="Bunk B."/>
            <person name="Jeske O."/>
            <person name="Meyerdierks A."/>
            <person name="Storesund J.E."/>
            <person name="Kallscheuer N."/>
            <person name="Luecker S."/>
            <person name="Lage O.M."/>
            <person name="Pohl T."/>
            <person name="Merkel B.J."/>
            <person name="Hornburger P."/>
            <person name="Mueller R.-W."/>
            <person name="Bruemmer F."/>
            <person name="Labrenz M."/>
            <person name="Spormann A.M."/>
            <person name="Op den Camp H."/>
            <person name="Overmann J."/>
            <person name="Amann R."/>
            <person name="Jetten M.S.M."/>
            <person name="Mascher T."/>
            <person name="Medema M.H."/>
            <person name="Devos D.P."/>
            <person name="Kaster A.-K."/>
            <person name="Ovreas L."/>
            <person name="Rohde M."/>
            <person name="Galperin M.Y."/>
            <person name="Jogler C."/>
        </authorList>
    </citation>
    <scope>NUCLEOTIDE SEQUENCE [LARGE SCALE GENOMIC DNA]</scope>
    <source>
        <strain evidence="16 17">Pan181</strain>
    </source>
</reference>
<keyword evidence="5 16" id="KW-0808">Transferase</keyword>
<keyword evidence="11" id="KW-0902">Two-component regulatory system</keyword>
<evidence type="ECO:0000313" key="17">
    <source>
        <dbReference type="Proteomes" id="UP000315750"/>
    </source>
</evidence>
<sequence>MPGAMDKSNHFQGISSLWSRCGFVLAALLLVAVVKWLTLEASIHTSDSDGALISLAGQQGMLSQRLGKAAVGLSLANEQNATNDWDYWNKVLSSVLEEFEHGHLAVRDLKSSAGLAGTHSPEVAAKLRAMQPSYNAITTFIDDLLANAKTAATDGSTLRIDNREMQRLLALTDEYLELMNETVFQLADESRAKVIATRDLSRWGMVATLILICLEAILVLAPAITRLRQEHEELLEAYGTIEDERARAIELNDSLVASWTMNESIFQTAADAIIVIDSSGRVKRANEAAASMFQVDRDHLIGSQLSHYVQLDSEELFRLCQDQSVGSQSTNLLISNQLVNGYRGTKAFPVELSVSSAYVNGRRIYTGILRDVSQRTEMESQLQQARKMEAIGVLSAGIAHEINTPIQFIATNLEFVKERFADAAAQEKEEQWSDGSSHEQTLHFDSDCQDLVTEISDALQDCESGLDRVIEVVQAMKEFSHKEAAETELVDINRCLRNAAIITRNHTKHLAEIDFSLGESCDVFGLNTPLYQAFVNLIINAADAIEELNGDNGQKGRIAISTRRDEQGVEVRISDTGCGMTTEVAARAFEPFFTTKGVGRGSGQGLAITYRSIVNLHGGRISIESEPGSGTTFRLLIPYEAVRHEDEPTAPPATGELAQSV</sequence>
<dbReference type="SMART" id="SM00387">
    <property type="entry name" value="HATPase_c"/>
    <property type="match status" value="1"/>
</dbReference>
<dbReference type="InterPro" id="IPR013767">
    <property type="entry name" value="PAS_fold"/>
</dbReference>
<dbReference type="PROSITE" id="PS50112">
    <property type="entry name" value="PAS"/>
    <property type="match status" value="1"/>
</dbReference>
<dbReference type="InterPro" id="IPR036097">
    <property type="entry name" value="HisK_dim/P_sf"/>
</dbReference>